<gene>
    <name evidence="2" type="ORF">EAH80_13280</name>
</gene>
<dbReference type="InterPro" id="IPR013216">
    <property type="entry name" value="Methyltransf_11"/>
</dbReference>
<dbReference type="SUPFAM" id="SSF53335">
    <property type="entry name" value="S-adenosyl-L-methionine-dependent methyltransferases"/>
    <property type="match status" value="1"/>
</dbReference>
<reference evidence="2 3" key="1">
    <citation type="journal article" date="2019" name="Environ. Microbiol.">
        <title>Species interactions and distinct microbial communities in high Arctic permafrost affected cryosols are associated with the CH4 and CO2 gas fluxes.</title>
        <authorList>
            <person name="Altshuler I."/>
            <person name="Hamel J."/>
            <person name="Turney S."/>
            <person name="Magnuson E."/>
            <person name="Levesque R."/>
            <person name="Greer C."/>
            <person name="Whyte L.G."/>
        </authorList>
    </citation>
    <scope>NUCLEOTIDE SEQUENCE [LARGE SCALE GENOMIC DNA]</scope>
    <source>
        <strain evidence="2 3">S5.20</strain>
    </source>
</reference>
<dbReference type="CDD" id="cd02440">
    <property type="entry name" value="AdoMet_MTases"/>
    <property type="match status" value="1"/>
</dbReference>
<name>A0A502E9W2_9MYCO</name>
<evidence type="ECO:0000259" key="1">
    <source>
        <dbReference type="Pfam" id="PF08241"/>
    </source>
</evidence>
<evidence type="ECO:0000313" key="3">
    <source>
        <dbReference type="Proteomes" id="UP000320095"/>
    </source>
</evidence>
<sequence>MNASPWAAGRYESVAERIVSIAERTVDAADRRQPLRGSALVDLACGTGSAALAAAARGAKVTGVDLTADLIRIAQEKATRAGHAVSWVTADAADTGLPESSYDAAVSNMGIIFVDPDQQVGEIRRVLKPHGVLAFSSWVRAASNPFFDPIVAVLGAPPPKGFSPDQWGERTTVTRRLFEGFTDVEIDEGTFSWEFASVEAALRFLEHESPMHVDIFRRVDPTQRERLRAGFRDALTPHADDTLVSFDTPYVVVSAIRR</sequence>
<dbReference type="InterPro" id="IPR029063">
    <property type="entry name" value="SAM-dependent_MTases_sf"/>
</dbReference>
<feature type="domain" description="Methyltransferase type 11" evidence="1">
    <location>
        <begin position="41"/>
        <end position="135"/>
    </location>
</feature>
<dbReference type="OrthoDB" id="4722501at2"/>
<keyword evidence="3" id="KW-1185">Reference proteome</keyword>
<dbReference type="Proteomes" id="UP000320095">
    <property type="component" value="Unassembled WGS sequence"/>
</dbReference>
<dbReference type="AlphaFoldDB" id="A0A502E9W2"/>
<proteinExistence type="predicted"/>
<dbReference type="EMBL" id="RCZG01000004">
    <property type="protein sequence ID" value="TPG34508.1"/>
    <property type="molecule type" value="Genomic_DNA"/>
</dbReference>
<organism evidence="2 3">
    <name type="scientific">Mycolicibacterium hodleri</name>
    <dbReference type="NCBI Taxonomy" id="49897"/>
    <lineage>
        <taxon>Bacteria</taxon>
        <taxon>Bacillati</taxon>
        <taxon>Actinomycetota</taxon>
        <taxon>Actinomycetes</taxon>
        <taxon>Mycobacteriales</taxon>
        <taxon>Mycobacteriaceae</taxon>
        <taxon>Mycolicibacterium</taxon>
    </lineage>
</organism>
<evidence type="ECO:0000313" key="2">
    <source>
        <dbReference type="EMBL" id="TPG34508.1"/>
    </source>
</evidence>
<accession>A0A502E9W2</accession>
<dbReference type="Pfam" id="PF08241">
    <property type="entry name" value="Methyltransf_11"/>
    <property type="match status" value="1"/>
</dbReference>
<dbReference type="GO" id="GO:0032259">
    <property type="term" value="P:methylation"/>
    <property type="evidence" value="ECO:0007669"/>
    <property type="project" value="UniProtKB-KW"/>
</dbReference>
<keyword evidence="2" id="KW-0808">Transferase</keyword>
<dbReference type="GO" id="GO:0008757">
    <property type="term" value="F:S-adenosylmethionine-dependent methyltransferase activity"/>
    <property type="evidence" value="ECO:0007669"/>
    <property type="project" value="InterPro"/>
</dbReference>
<dbReference type="PANTHER" id="PTHR43591:SF24">
    <property type="entry name" value="2-METHOXY-6-POLYPRENYL-1,4-BENZOQUINOL METHYLASE, MITOCHONDRIAL"/>
    <property type="match status" value="1"/>
</dbReference>
<keyword evidence="2" id="KW-0489">Methyltransferase</keyword>
<dbReference type="Gene3D" id="3.40.50.150">
    <property type="entry name" value="Vaccinia Virus protein VP39"/>
    <property type="match status" value="1"/>
</dbReference>
<comment type="caution">
    <text evidence="2">The sequence shown here is derived from an EMBL/GenBank/DDBJ whole genome shotgun (WGS) entry which is preliminary data.</text>
</comment>
<dbReference type="RefSeq" id="WP_140691320.1">
    <property type="nucleotide sequence ID" value="NZ_RCZG01000004.1"/>
</dbReference>
<dbReference type="PANTHER" id="PTHR43591">
    <property type="entry name" value="METHYLTRANSFERASE"/>
    <property type="match status" value="1"/>
</dbReference>
<protein>
    <submittedName>
        <fullName evidence="2">SAM-dependent methyltransferase</fullName>
    </submittedName>
</protein>